<comment type="function">
    <text evidence="2">Catalyzes the ATP-dependent phosphorylation of thiamine-monophosphate (TMP) to form thiamine-pyrophosphate (TPP), the active form of vitamin B1.</text>
</comment>
<dbReference type="GO" id="GO:0005524">
    <property type="term" value="F:ATP binding"/>
    <property type="evidence" value="ECO:0007669"/>
    <property type="project" value="UniProtKB-UniRule"/>
</dbReference>
<keyword evidence="1 2" id="KW-0784">Thiamine biosynthesis</keyword>
<dbReference type="HAMAP" id="MF_02128">
    <property type="entry name" value="TMP_kinase"/>
    <property type="match status" value="1"/>
</dbReference>
<dbReference type="GO" id="GO:0009228">
    <property type="term" value="P:thiamine biosynthetic process"/>
    <property type="evidence" value="ECO:0007669"/>
    <property type="project" value="UniProtKB-KW"/>
</dbReference>
<dbReference type="SUPFAM" id="SSF55326">
    <property type="entry name" value="PurM N-terminal domain-like"/>
    <property type="match status" value="1"/>
</dbReference>
<dbReference type="GO" id="GO:0000287">
    <property type="term" value="F:magnesium ion binding"/>
    <property type="evidence" value="ECO:0007669"/>
    <property type="project" value="UniProtKB-UniRule"/>
</dbReference>
<evidence type="ECO:0000259" key="4">
    <source>
        <dbReference type="Pfam" id="PF02769"/>
    </source>
</evidence>
<evidence type="ECO:0000256" key="2">
    <source>
        <dbReference type="HAMAP-Rule" id="MF_02128"/>
    </source>
</evidence>
<dbReference type="InterPro" id="IPR036921">
    <property type="entry name" value="PurM-like_N_sf"/>
</dbReference>
<feature type="binding site" evidence="2">
    <location>
        <position position="120"/>
    </location>
    <ligand>
        <name>Mg(2+)</name>
        <dbReference type="ChEBI" id="CHEBI:18420"/>
        <label>1</label>
    </ligand>
</feature>
<keyword evidence="2" id="KW-0479">Metal-binding</keyword>
<evidence type="ECO:0000259" key="3">
    <source>
        <dbReference type="Pfam" id="PF00586"/>
    </source>
</evidence>
<comment type="pathway">
    <text evidence="2">Cofactor biosynthesis; thiamine diphosphate biosynthesis; thiamine diphosphate from thiamine phosphate: step 1/1.</text>
</comment>
<name>A0A918RWE9_9GAMM</name>
<proteinExistence type="inferred from homology"/>
<dbReference type="PANTHER" id="PTHR30270">
    <property type="entry name" value="THIAMINE-MONOPHOSPHATE KINASE"/>
    <property type="match status" value="1"/>
</dbReference>
<keyword evidence="2" id="KW-0460">Magnesium</keyword>
<accession>A0A918RWE9</accession>
<evidence type="ECO:0000313" key="6">
    <source>
        <dbReference type="Proteomes" id="UP000614811"/>
    </source>
</evidence>
<reference evidence="5" key="2">
    <citation type="submission" date="2020-09" db="EMBL/GenBank/DDBJ databases">
        <authorList>
            <person name="Sun Q."/>
            <person name="Kim S."/>
        </authorList>
    </citation>
    <scope>NUCLEOTIDE SEQUENCE</scope>
    <source>
        <strain evidence="5">KCTC 12711</strain>
    </source>
</reference>
<feature type="binding site" evidence="2">
    <location>
        <position position="52"/>
    </location>
    <ligand>
        <name>substrate</name>
    </ligand>
</feature>
<comment type="caution">
    <text evidence="5">The sequence shown here is derived from an EMBL/GenBank/DDBJ whole genome shotgun (WGS) entry which is preliminary data.</text>
</comment>
<reference evidence="5" key="1">
    <citation type="journal article" date="2014" name="Int. J. Syst. Evol. Microbiol.">
        <title>Complete genome sequence of Corynebacterium casei LMG S-19264T (=DSM 44701T), isolated from a smear-ripened cheese.</title>
        <authorList>
            <consortium name="US DOE Joint Genome Institute (JGI-PGF)"/>
            <person name="Walter F."/>
            <person name="Albersmeier A."/>
            <person name="Kalinowski J."/>
            <person name="Ruckert C."/>
        </authorList>
    </citation>
    <scope>NUCLEOTIDE SEQUENCE</scope>
    <source>
        <strain evidence="5">KCTC 12711</strain>
    </source>
</reference>
<feature type="binding site" evidence="2">
    <location>
        <position position="260"/>
    </location>
    <ligand>
        <name>substrate</name>
    </ligand>
</feature>
<feature type="binding site" evidence="2">
    <location>
        <position position="211"/>
    </location>
    <ligand>
        <name>ATP</name>
        <dbReference type="ChEBI" id="CHEBI:30616"/>
    </ligand>
</feature>
<feature type="binding site" evidence="2">
    <location>
        <position position="144"/>
    </location>
    <ligand>
        <name>ATP</name>
        <dbReference type="ChEBI" id="CHEBI:30616"/>
    </ligand>
</feature>
<comment type="miscellaneous">
    <text evidence="2">Reaction mechanism of ThiL seems to utilize a direct, inline transfer of the gamma-phosphate of ATP to TMP rather than a phosphorylated enzyme intermediate.</text>
</comment>
<keyword evidence="6" id="KW-1185">Reference proteome</keyword>
<keyword evidence="2" id="KW-0067">ATP-binding</keyword>
<dbReference type="EMBL" id="BMXA01000005">
    <property type="protein sequence ID" value="GHA15154.1"/>
    <property type="molecule type" value="Genomic_DNA"/>
</dbReference>
<dbReference type="InterPro" id="IPR006283">
    <property type="entry name" value="ThiL-like"/>
</dbReference>
<dbReference type="SUPFAM" id="SSF56042">
    <property type="entry name" value="PurM C-terminal domain-like"/>
    <property type="match status" value="1"/>
</dbReference>
<comment type="similarity">
    <text evidence="2">Belongs to the thiamine-monophosphate kinase family.</text>
</comment>
<dbReference type="Pfam" id="PF02769">
    <property type="entry name" value="AIRS_C"/>
    <property type="match status" value="1"/>
</dbReference>
<evidence type="ECO:0000313" key="5">
    <source>
        <dbReference type="EMBL" id="GHA15154.1"/>
    </source>
</evidence>
<dbReference type="Gene3D" id="3.90.650.10">
    <property type="entry name" value="PurM-like C-terminal domain"/>
    <property type="match status" value="1"/>
</dbReference>
<feature type="binding site" evidence="2">
    <location>
        <position position="212"/>
    </location>
    <ligand>
        <name>Mg(2+)</name>
        <dbReference type="ChEBI" id="CHEBI:18420"/>
        <label>5</label>
    </ligand>
</feature>
<dbReference type="AlphaFoldDB" id="A0A918RWE9"/>
<dbReference type="PANTHER" id="PTHR30270:SF0">
    <property type="entry name" value="THIAMINE-MONOPHOSPHATE KINASE"/>
    <property type="match status" value="1"/>
</dbReference>
<dbReference type="CDD" id="cd02194">
    <property type="entry name" value="ThiL"/>
    <property type="match status" value="1"/>
</dbReference>
<feature type="binding site" evidence="2">
    <location>
        <position position="73"/>
    </location>
    <ligand>
        <name>Mg(2+)</name>
        <dbReference type="ChEBI" id="CHEBI:18420"/>
        <label>2</label>
    </ligand>
</feature>
<sequence>MSEFSVIEQYCTALGASHSGTEIGVGDDAAVVAVPPGMRLAVSVDSMVEGVHFFQDAAPNDLAWKLLNVNLSDMAAMGALPKWATVTLTMPQENHLWLADFSAELHRAATQAGVQIIGGDTTRGQLNISLTIMGLLPKDDVISRSGAKPGDDLYVSGTLGDAALALAAIEQRVALSAVQRRVVEAKLHRPQAQVALGQALLGFASAGLDISDGLLGDLAHIAKASQVSVEVNADAVPVSQVYREYQNAGGDLSLALAGGDDYQLAFTASAQHRDSVLAQAAKLGVEVTCIGRIVPLSSTPVVVLLDGKPAPELSHSSYQHFD</sequence>
<feature type="domain" description="PurM-like C-terminal" evidence="4">
    <location>
        <begin position="148"/>
        <end position="295"/>
    </location>
</feature>
<dbReference type="InterPro" id="IPR036676">
    <property type="entry name" value="PurM-like_C_sf"/>
</dbReference>
<keyword evidence="2 5" id="KW-0418">Kinase</keyword>
<feature type="binding site" evidence="2">
    <location>
        <position position="28"/>
    </location>
    <ligand>
        <name>Mg(2+)</name>
        <dbReference type="ChEBI" id="CHEBI:18420"/>
        <label>3</label>
    </ligand>
</feature>
<dbReference type="RefSeq" id="WP_189401969.1">
    <property type="nucleotide sequence ID" value="NZ_BMXA01000005.1"/>
</dbReference>
<comment type="caution">
    <text evidence="2">Lacks conserved residue(s) required for the propagation of feature annotation.</text>
</comment>
<gene>
    <name evidence="2 5" type="primary">thiL</name>
    <name evidence="5" type="ORF">GCM10008090_25890</name>
</gene>
<dbReference type="GO" id="GO:0009229">
    <property type="term" value="P:thiamine diphosphate biosynthetic process"/>
    <property type="evidence" value="ECO:0007669"/>
    <property type="project" value="UniProtKB-UniRule"/>
</dbReference>
<feature type="domain" description="PurM-like N-terminal" evidence="3">
    <location>
        <begin position="26"/>
        <end position="135"/>
    </location>
</feature>
<keyword evidence="2" id="KW-0808">Transferase</keyword>
<feature type="binding site" evidence="2">
    <location>
        <position position="209"/>
    </location>
    <ligand>
        <name>Mg(2+)</name>
        <dbReference type="ChEBI" id="CHEBI:18420"/>
        <label>3</label>
    </ligand>
</feature>
<organism evidence="5 6">
    <name type="scientific">Arenicella chitinivorans</name>
    <dbReference type="NCBI Taxonomy" id="1329800"/>
    <lineage>
        <taxon>Bacteria</taxon>
        <taxon>Pseudomonadati</taxon>
        <taxon>Pseudomonadota</taxon>
        <taxon>Gammaproteobacteria</taxon>
        <taxon>Arenicellales</taxon>
        <taxon>Arenicellaceae</taxon>
        <taxon>Arenicella</taxon>
    </lineage>
</organism>
<feature type="binding site" evidence="2">
    <location>
        <position position="45"/>
    </location>
    <ligand>
        <name>Mg(2+)</name>
        <dbReference type="ChEBI" id="CHEBI:18420"/>
        <label>2</label>
    </ligand>
</feature>
<dbReference type="InterPro" id="IPR010918">
    <property type="entry name" value="PurM-like_C_dom"/>
</dbReference>
<feature type="binding site" evidence="2">
    <location>
        <begin position="119"/>
        <end position="120"/>
    </location>
    <ligand>
        <name>ATP</name>
        <dbReference type="ChEBI" id="CHEBI:30616"/>
    </ligand>
</feature>
<dbReference type="Gene3D" id="3.30.1330.10">
    <property type="entry name" value="PurM-like, N-terminal domain"/>
    <property type="match status" value="1"/>
</dbReference>
<feature type="binding site" evidence="2">
    <location>
        <position position="43"/>
    </location>
    <ligand>
        <name>Mg(2+)</name>
        <dbReference type="ChEBI" id="CHEBI:18420"/>
        <label>4</label>
    </ligand>
</feature>
<dbReference type="GO" id="GO:0009030">
    <property type="term" value="F:thiamine-phosphate kinase activity"/>
    <property type="evidence" value="ECO:0007669"/>
    <property type="project" value="UniProtKB-UniRule"/>
</dbReference>
<evidence type="ECO:0000256" key="1">
    <source>
        <dbReference type="ARBA" id="ARBA00022977"/>
    </source>
</evidence>
<feature type="binding site" evidence="2">
    <location>
        <position position="73"/>
    </location>
    <ligand>
        <name>Mg(2+)</name>
        <dbReference type="ChEBI" id="CHEBI:18420"/>
        <label>3</label>
    </ligand>
</feature>
<dbReference type="EC" id="2.7.4.16" evidence="2"/>
<dbReference type="PIRSF" id="PIRSF005303">
    <property type="entry name" value="Thiam_monoph_kin"/>
    <property type="match status" value="1"/>
</dbReference>
<feature type="binding site" evidence="2">
    <location>
        <position position="28"/>
    </location>
    <ligand>
        <name>Mg(2+)</name>
        <dbReference type="ChEBI" id="CHEBI:18420"/>
        <label>4</label>
    </ligand>
</feature>
<feature type="binding site" evidence="2">
    <location>
        <position position="45"/>
    </location>
    <ligand>
        <name>Mg(2+)</name>
        <dbReference type="ChEBI" id="CHEBI:18420"/>
        <label>1</label>
    </ligand>
</feature>
<dbReference type="Pfam" id="PF00586">
    <property type="entry name" value="AIRS"/>
    <property type="match status" value="1"/>
</dbReference>
<dbReference type="NCBIfam" id="TIGR01379">
    <property type="entry name" value="thiL"/>
    <property type="match status" value="1"/>
</dbReference>
<feature type="binding site" evidence="2">
    <location>
        <position position="318"/>
    </location>
    <ligand>
        <name>substrate</name>
    </ligand>
</feature>
<feature type="binding site" evidence="2">
    <location>
        <position position="73"/>
    </location>
    <ligand>
        <name>Mg(2+)</name>
        <dbReference type="ChEBI" id="CHEBI:18420"/>
        <label>4</label>
    </ligand>
</feature>
<keyword evidence="2" id="KW-0547">Nucleotide-binding</keyword>
<dbReference type="Proteomes" id="UP000614811">
    <property type="component" value="Unassembled WGS sequence"/>
</dbReference>
<dbReference type="InterPro" id="IPR016188">
    <property type="entry name" value="PurM-like_N"/>
</dbReference>
<comment type="catalytic activity">
    <reaction evidence="2">
        <text>thiamine phosphate + ATP = thiamine diphosphate + ADP</text>
        <dbReference type="Rhea" id="RHEA:15913"/>
        <dbReference type="ChEBI" id="CHEBI:30616"/>
        <dbReference type="ChEBI" id="CHEBI:37575"/>
        <dbReference type="ChEBI" id="CHEBI:58937"/>
        <dbReference type="ChEBI" id="CHEBI:456216"/>
        <dbReference type="EC" id="2.7.4.16"/>
    </reaction>
</comment>
<protein>
    <recommendedName>
        <fullName evidence="2">Thiamine-monophosphate kinase</fullName>
        <shortName evidence="2">TMP kinase</shortName>
        <shortName evidence="2">Thiamine-phosphate kinase</shortName>
        <ecNumber evidence="2">2.7.4.16</ecNumber>
    </recommendedName>
</protein>